<dbReference type="InterPro" id="IPR006976">
    <property type="entry name" value="VanZ-like"/>
</dbReference>
<proteinExistence type="predicted"/>
<evidence type="ECO:0000256" key="2">
    <source>
        <dbReference type="SAM" id="Phobius"/>
    </source>
</evidence>
<feature type="transmembrane region" description="Helical" evidence="2">
    <location>
        <begin position="183"/>
        <end position="203"/>
    </location>
</feature>
<keyword evidence="2" id="KW-0812">Transmembrane</keyword>
<feature type="transmembrane region" description="Helical" evidence="2">
    <location>
        <begin position="56"/>
        <end position="76"/>
    </location>
</feature>
<feature type="transmembrane region" description="Helical" evidence="2">
    <location>
        <begin position="102"/>
        <end position="121"/>
    </location>
</feature>
<keyword evidence="2" id="KW-1133">Transmembrane helix</keyword>
<feature type="transmembrane region" description="Helical" evidence="2">
    <location>
        <begin position="283"/>
        <end position="302"/>
    </location>
</feature>
<evidence type="ECO:0000259" key="3">
    <source>
        <dbReference type="Pfam" id="PF04892"/>
    </source>
</evidence>
<feature type="compositionally biased region" description="Pro residues" evidence="1">
    <location>
        <begin position="38"/>
        <end position="47"/>
    </location>
</feature>
<comment type="caution">
    <text evidence="4">The sequence shown here is derived from an EMBL/GenBank/DDBJ whole genome shotgun (WGS) entry which is preliminary data.</text>
</comment>
<feature type="transmembrane region" description="Helical" evidence="2">
    <location>
        <begin position="128"/>
        <end position="147"/>
    </location>
</feature>
<feature type="transmembrane region" description="Helical" evidence="2">
    <location>
        <begin position="259"/>
        <end position="277"/>
    </location>
</feature>
<feature type="transmembrane region" description="Helical" evidence="2">
    <location>
        <begin position="229"/>
        <end position="247"/>
    </location>
</feature>
<gene>
    <name evidence="4" type="ORF">ENE75_00825</name>
</gene>
<feature type="transmembrane region" description="Helical" evidence="2">
    <location>
        <begin position="404"/>
        <end position="422"/>
    </location>
</feature>
<evidence type="ECO:0000313" key="4">
    <source>
        <dbReference type="EMBL" id="RVT53480.1"/>
    </source>
</evidence>
<keyword evidence="5" id="KW-1185">Reference proteome</keyword>
<feature type="domain" description="VanZ-like" evidence="3">
    <location>
        <begin position="72"/>
        <end position="172"/>
    </location>
</feature>
<dbReference type="Pfam" id="PF04892">
    <property type="entry name" value="VanZ"/>
    <property type="match status" value="1"/>
</dbReference>
<evidence type="ECO:0000256" key="1">
    <source>
        <dbReference type="SAM" id="MobiDB-lite"/>
    </source>
</evidence>
<dbReference type="AlphaFoldDB" id="A0A437JZI3"/>
<keyword evidence="2" id="KW-0472">Membrane</keyword>
<organism evidence="4 5">
    <name type="scientific">Rubrivivax albus</name>
    <dbReference type="NCBI Taxonomy" id="2499835"/>
    <lineage>
        <taxon>Bacteria</taxon>
        <taxon>Pseudomonadati</taxon>
        <taxon>Pseudomonadota</taxon>
        <taxon>Betaproteobacteria</taxon>
        <taxon>Burkholderiales</taxon>
        <taxon>Sphaerotilaceae</taxon>
        <taxon>Rubrivivax</taxon>
    </lineage>
</organism>
<feature type="region of interest" description="Disordered" evidence="1">
    <location>
        <begin position="31"/>
        <end position="51"/>
    </location>
</feature>
<dbReference type="EMBL" id="SACT01000001">
    <property type="protein sequence ID" value="RVT53480.1"/>
    <property type="molecule type" value="Genomic_DNA"/>
</dbReference>
<feature type="transmembrane region" description="Helical" evidence="2">
    <location>
        <begin position="159"/>
        <end position="176"/>
    </location>
</feature>
<feature type="transmembrane region" description="Helical" evidence="2">
    <location>
        <begin position="375"/>
        <end position="398"/>
    </location>
</feature>
<sequence>MCHGVLDPPGSPGFRDVKRCVGLHAGTHGENPGAVTPALPPAPPPADAAPRAESGAWAWTSGVVAALILYGSWFPFHWIHPHPDEALWALTNLDLWTSREDLLGNVVLFLPWGLAAAMAATARRGRPWAWVLLGGAGLALLAQAGQFFEAHRDPRWADVVWNLVGAGLGWAASGIVPRRAGQAGTAAWALLAGSAGAAWLPWWPSLDPARLQWHWARLTELGAWQGPEAAMMAGLTLVAGCGAAWLLGGPTTSHGPGRTPVSAIVAAGLVVVLGQALVPGSRFSAGGVLGGLLGIGLALGLWRHPRATAVALGTLQVLGGLAPFDLQPQPVQALHWLPFEALLGGSMLGNAQALARDAWLWGCALWFARQGGWPLAPATAVCAALALAVEAVQCWMPSRTADVTPALIVLGLGWGLAAWRAAHRSSRG</sequence>
<evidence type="ECO:0000313" key="5">
    <source>
        <dbReference type="Proteomes" id="UP000288178"/>
    </source>
</evidence>
<accession>A0A437JZI3</accession>
<name>A0A437JZI3_9BURK</name>
<dbReference type="Proteomes" id="UP000288178">
    <property type="component" value="Unassembled WGS sequence"/>
</dbReference>
<protein>
    <recommendedName>
        <fullName evidence="3">VanZ-like domain-containing protein</fullName>
    </recommendedName>
</protein>
<reference evidence="4 5" key="1">
    <citation type="submission" date="2019-01" db="EMBL/GenBank/DDBJ databases">
        <authorList>
            <person name="Chen W.-M."/>
        </authorList>
    </citation>
    <scope>NUCLEOTIDE SEQUENCE [LARGE SCALE GENOMIC DNA]</scope>
    <source>
        <strain evidence="4 5">ICH-3</strain>
    </source>
</reference>